<dbReference type="GO" id="GO:0038023">
    <property type="term" value="F:signaling receptor activity"/>
    <property type="evidence" value="ECO:0007669"/>
    <property type="project" value="TreeGrafter"/>
</dbReference>
<feature type="binding site" evidence="6">
    <location>
        <position position="292"/>
    </location>
    <ligand>
        <name>Zn(2+)</name>
        <dbReference type="ChEBI" id="CHEBI:29105"/>
    </ligand>
</feature>
<dbReference type="PANTHER" id="PTHR20855">
    <property type="entry name" value="ADIPOR/PROGESTIN RECEPTOR-RELATED"/>
    <property type="match status" value="1"/>
</dbReference>
<comment type="similarity">
    <text evidence="2">Belongs to the ADIPOR family.</text>
</comment>
<evidence type="ECO:0000256" key="7">
    <source>
        <dbReference type="SAM" id="Phobius"/>
    </source>
</evidence>
<feature type="binding site" evidence="6">
    <location>
        <position position="288"/>
    </location>
    <ligand>
        <name>Zn(2+)</name>
        <dbReference type="ChEBI" id="CHEBI:29105"/>
    </ligand>
</feature>
<keyword evidence="6" id="KW-0862">Zinc</keyword>
<feature type="transmembrane region" description="Helical" evidence="7">
    <location>
        <begin position="290"/>
        <end position="306"/>
    </location>
</feature>
<dbReference type="GO" id="GO:0046872">
    <property type="term" value="F:metal ion binding"/>
    <property type="evidence" value="ECO:0007669"/>
    <property type="project" value="UniProtKB-KW"/>
</dbReference>
<dbReference type="RefSeq" id="XP_052942561.1">
    <property type="nucleotide sequence ID" value="XM_053091434.1"/>
</dbReference>
<keyword evidence="4 7" id="KW-1133">Transmembrane helix</keyword>
<feature type="transmembrane region" description="Helical" evidence="7">
    <location>
        <begin position="219"/>
        <end position="238"/>
    </location>
</feature>
<feature type="transmembrane region" description="Helical" evidence="7">
    <location>
        <begin position="162"/>
        <end position="181"/>
    </location>
</feature>
<gene>
    <name evidence="8" type="ORF">MKK02DRAFT_41095</name>
</gene>
<feature type="binding site" evidence="6">
    <location>
        <position position="144"/>
    </location>
    <ligand>
        <name>Zn(2+)</name>
        <dbReference type="ChEBI" id="CHEBI:29105"/>
    </ligand>
</feature>
<feature type="transmembrane region" description="Helical" evidence="7">
    <location>
        <begin position="124"/>
        <end position="142"/>
    </location>
</feature>
<protein>
    <submittedName>
        <fullName evidence="8">Hemolysin-III related-domain-containing protein</fullName>
    </submittedName>
</protein>
<accession>A0AA38H549</accession>
<keyword evidence="9" id="KW-1185">Reference proteome</keyword>
<evidence type="ECO:0000256" key="1">
    <source>
        <dbReference type="ARBA" id="ARBA00004141"/>
    </source>
</evidence>
<dbReference type="GO" id="GO:0016020">
    <property type="term" value="C:membrane"/>
    <property type="evidence" value="ECO:0007669"/>
    <property type="project" value="UniProtKB-SubCell"/>
</dbReference>
<keyword evidence="5 7" id="KW-0472">Membrane</keyword>
<sequence>MSDSTETTPLVPDASAGSNRAELLSYEESLKQLPWQTDNPWILTGYRRQLHTIRACLWSAVASLHNETINIHTHSIGALIFAALIPLHLTPHPFPALAPFLPHPSSWTGRHDPAPVPPTLHDRVALTAYLLCAVACLSLSAWFHTIQPCNKKVCLAGHSGDYTGIVILIVGSILPGMYYAFHDSPRLQAFYMVLISSAGLGAAWMVLSPYGRAHRWHRTLTFIGLGLSSILPIGHVVATRGLDIARGQMSLDLVIASGASYIFGAVLYAARFPERHLPGKVDFIGNSHQIFHVFVLFGAWFQYAALRGMAWGRGMAVGG</sequence>
<proteinExistence type="inferred from homology"/>
<evidence type="ECO:0000256" key="2">
    <source>
        <dbReference type="ARBA" id="ARBA00007018"/>
    </source>
</evidence>
<organism evidence="8 9">
    <name type="scientific">Dioszegia hungarica</name>
    <dbReference type="NCBI Taxonomy" id="4972"/>
    <lineage>
        <taxon>Eukaryota</taxon>
        <taxon>Fungi</taxon>
        <taxon>Dikarya</taxon>
        <taxon>Basidiomycota</taxon>
        <taxon>Agaricomycotina</taxon>
        <taxon>Tremellomycetes</taxon>
        <taxon>Tremellales</taxon>
        <taxon>Bulleribasidiaceae</taxon>
        <taxon>Dioszegia</taxon>
    </lineage>
</organism>
<evidence type="ECO:0000256" key="5">
    <source>
        <dbReference type="ARBA" id="ARBA00023136"/>
    </source>
</evidence>
<keyword evidence="6" id="KW-0479">Metal-binding</keyword>
<evidence type="ECO:0000256" key="6">
    <source>
        <dbReference type="PIRSR" id="PIRSR604254-1"/>
    </source>
</evidence>
<dbReference type="Proteomes" id="UP001164286">
    <property type="component" value="Unassembled WGS sequence"/>
</dbReference>
<dbReference type="Pfam" id="PF03006">
    <property type="entry name" value="HlyIII"/>
    <property type="match status" value="1"/>
</dbReference>
<dbReference type="InterPro" id="IPR004254">
    <property type="entry name" value="AdipoR/HlyIII-related"/>
</dbReference>
<name>A0AA38H549_9TREE</name>
<dbReference type="GO" id="GO:0006882">
    <property type="term" value="P:intracellular zinc ion homeostasis"/>
    <property type="evidence" value="ECO:0007669"/>
    <property type="project" value="TreeGrafter"/>
</dbReference>
<dbReference type="PANTHER" id="PTHR20855:SF52">
    <property type="entry name" value="ADIPONECTIN RECEPTOR PROTEIN"/>
    <property type="match status" value="1"/>
</dbReference>
<keyword evidence="3 7" id="KW-0812">Transmembrane</keyword>
<reference evidence="8" key="1">
    <citation type="journal article" date="2022" name="G3 (Bethesda)">
        <title>High quality genome of the basidiomycete yeast Dioszegia hungarica PDD-24b-2 isolated from cloud water.</title>
        <authorList>
            <person name="Jarrige D."/>
            <person name="Haridas S."/>
            <person name="Bleykasten-Grosshans C."/>
            <person name="Joly M."/>
            <person name="Nadalig T."/>
            <person name="Sancelme M."/>
            <person name="Vuilleumier S."/>
            <person name="Grigoriev I.V."/>
            <person name="Amato P."/>
            <person name="Bringel F."/>
        </authorList>
    </citation>
    <scope>NUCLEOTIDE SEQUENCE</scope>
    <source>
        <strain evidence="8">PDD-24b-2</strain>
    </source>
</reference>
<evidence type="ECO:0000256" key="4">
    <source>
        <dbReference type="ARBA" id="ARBA00022989"/>
    </source>
</evidence>
<evidence type="ECO:0000256" key="3">
    <source>
        <dbReference type="ARBA" id="ARBA00022692"/>
    </source>
</evidence>
<evidence type="ECO:0000313" key="9">
    <source>
        <dbReference type="Proteomes" id="UP001164286"/>
    </source>
</evidence>
<dbReference type="EMBL" id="JAKWFO010000014">
    <property type="protein sequence ID" value="KAI9632784.1"/>
    <property type="molecule type" value="Genomic_DNA"/>
</dbReference>
<dbReference type="AlphaFoldDB" id="A0AA38H549"/>
<feature type="transmembrane region" description="Helical" evidence="7">
    <location>
        <begin position="188"/>
        <end position="207"/>
    </location>
</feature>
<dbReference type="GeneID" id="77730639"/>
<feature type="transmembrane region" description="Helical" evidence="7">
    <location>
        <begin position="250"/>
        <end position="270"/>
    </location>
</feature>
<evidence type="ECO:0000313" key="8">
    <source>
        <dbReference type="EMBL" id="KAI9632784.1"/>
    </source>
</evidence>
<comment type="subcellular location">
    <subcellularLocation>
        <location evidence="1">Membrane</location>
        <topology evidence="1">Multi-pass membrane protein</topology>
    </subcellularLocation>
</comment>
<comment type="caution">
    <text evidence="8">The sequence shown here is derived from an EMBL/GenBank/DDBJ whole genome shotgun (WGS) entry which is preliminary data.</text>
</comment>